<evidence type="ECO:0000313" key="5">
    <source>
        <dbReference type="Proteomes" id="UP000624244"/>
    </source>
</evidence>
<dbReference type="Gene3D" id="3.30.70.100">
    <property type="match status" value="1"/>
</dbReference>
<dbReference type="Pfam" id="PF07110">
    <property type="entry name" value="EthD"/>
    <property type="match status" value="1"/>
</dbReference>
<feature type="region of interest" description="Disordered" evidence="2">
    <location>
        <begin position="143"/>
        <end position="165"/>
    </location>
</feature>
<protein>
    <recommendedName>
        <fullName evidence="3">EthD domain-containing protein</fullName>
    </recommendedName>
</protein>
<comment type="caution">
    <text evidence="4">The sequence shown here is derived from an EMBL/GenBank/DDBJ whole genome shotgun (WGS) entry which is preliminary data.</text>
</comment>
<dbReference type="SUPFAM" id="SSF54909">
    <property type="entry name" value="Dimeric alpha+beta barrel"/>
    <property type="match status" value="1"/>
</dbReference>
<reference evidence="4" key="1">
    <citation type="submission" date="2019-11" db="EMBL/GenBank/DDBJ databases">
        <title>Bipolaris sorokiniana Genome sequencing.</title>
        <authorList>
            <person name="Wang H."/>
        </authorList>
    </citation>
    <scope>NUCLEOTIDE SEQUENCE</scope>
</reference>
<dbReference type="OMA" id="IIYAYRK"/>
<evidence type="ECO:0000259" key="3">
    <source>
        <dbReference type="Pfam" id="PF07110"/>
    </source>
</evidence>
<dbReference type="InterPro" id="IPR009799">
    <property type="entry name" value="EthD_dom"/>
</dbReference>
<proteinExistence type="inferred from homology"/>
<name>A0A8H6DUT6_COCSA</name>
<sequence length="165" mass="18652">MTYTVILFVTRNSHITSEQFRDHYENTHIPLAYSLLSHCWPITFNRRYLARIVRKGFGGPANVDRPPLLLRGVLNEEFDFDCISDMVFEDEAHFLDFYRSVYSKEISAVLTKDEANFLQGGKTKVIVIGETWTTDRAGSTTHSVGYGLMSDPSSSSSEDSRSTPG</sequence>
<evidence type="ECO:0000313" key="4">
    <source>
        <dbReference type="EMBL" id="KAF5848718.1"/>
    </source>
</evidence>
<comment type="similarity">
    <text evidence="1">Belongs to the tpcK family.</text>
</comment>
<dbReference type="AlphaFoldDB" id="A0A8H6DUT6"/>
<dbReference type="EMBL" id="WNKQ01000010">
    <property type="protein sequence ID" value="KAF5848718.1"/>
    <property type="molecule type" value="Genomic_DNA"/>
</dbReference>
<dbReference type="GO" id="GO:0016491">
    <property type="term" value="F:oxidoreductase activity"/>
    <property type="evidence" value="ECO:0007669"/>
    <property type="project" value="InterPro"/>
</dbReference>
<dbReference type="InterPro" id="IPR011008">
    <property type="entry name" value="Dimeric_a/b-barrel"/>
</dbReference>
<dbReference type="Proteomes" id="UP000624244">
    <property type="component" value="Unassembled WGS sequence"/>
</dbReference>
<evidence type="ECO:0000256" key="2">
    <source>
        <dbReference type="SAM" id="MobiDB-lite"/>
    </source>
</evidence>
<gene>
    <name evidence="4" type="ORF">GGP41_009849</name>
</gene>
<accession>A0A8H6DUT6</accession>
<feature type="domain" description="EthD" evidence="3">
    <location>
        <begin position="14"/>
        <end position="118"/>
    </location>
</feature>
<evidence type="ECO:0000256" key="1">
    <source>
        <dbReference type="ARBA" id="ARBA00005986"/>
    </source>
</evidence>
<organism evidence="4 5">
    <name type="scientific">Cochliobolus sativus</name>
    <name type="common">Common root rot and spot blotch fungus</name>
    <name type="synonym">Bipolaris sorokiniana</name>
    <dbReference type="NCBI Taxonomy" id="45130"/>
    <lineage>
        <taxon>Eukaryota</taxon>
        <taxon>Fungi</taxon>
        <taxon>Dikarya</taxon>
        <taxon>Ascomycota</taxon>
        <taxon>Pezizomycotina</taxon>
        <taxon>Dothideomycetes</taxon>
        <taxon>Pleosporomycetidae</taxon>
        <taxon>Pleosporales</taxon>
        <taxon>Pleosporineae</taxon>
        <taxon>Pleosporaceae</taxon>
        <taxon>Bipolaris</taxon>
    </lineage>
</organism>